<reference evidence="1 2" key="1">
    <citation type="submission" date="2019-10" db="EMBL/GenBank/DDBJ databases">
        <title>Dictyobacter vulcani sp. nov., within the class Ktedonobacteria, isolated from soil of volcanic Mt. Zao.</title>
        <authorList>
            <person name="Zheng Y."/>
            <person name="Wang C.M."/>
            <person name="Sakai Y."/>
            <person name="Abe K."/>
            <person name="Yokota A."/>
            <person name="Yabe S."/>
        </authorList>
    </citation>
    <scope>NUCLEOTIDE SEQUENCE [LARGE SCALE GENOMIC DNA]</scope>
    <source>
        <strain evidence="1 2">W12</strain>
    </source>
</reference>
<dbReference type="Pfam" id="PF24172">
    <property type="entry name" value="CdiI_ImmP"/>
    <property type="match status" value="1"/>
</dbReference>
<dbReference type="AlphaFoldDB" id="A0A5J4KP90"/>
<dbReference type="EMBL" id="BKZW01000002">
    <property type="protein sequence ID" value="GER89685.1"/>
    <property type="molecule type" value="Genomic_DNA"/>
</dbReference>
<comment type="caution">
    <text evidence="1">The sequence shown here is derived from an EMBL/GenBank/DDBJ whole genome shotgun (WGS) entry which is preliminary data.</text>
</comment>
<proteinExistence type="predicted"/>
<sequence length="58" mass="6850">MWDEFTLPIVQCSSLSKLFEQLEDVLIVSFDIWVFSFAEKYVIEFYHEGDITIGIIDE</sequence>
<organism evidence="1 2">
    <name type="scientific">Dictyobacter vulcani</name>
    <dbReference type="NCBI Taxonomy" id="2607529"/>
    <lineage>
        <taxon>Bacteria</taxon>
        <taxon>Bacillati</taxon>
        <taxon>Chloroflexota</taxon>
        <taxon>Ktedonobacteria</taxon>
        <taxon>Ktedonobacterales</taxon>
        <taxon>Dictyobacteraceae</taxon>
        <taxon>Dictyobacter</taxon>
    </lineage>
</organism>
<protein>
    <submittedName>
        <fullName evidence="1">Uncharacterized protein</fullName>
    </submittedName>
</protein>
<name>A0A5J4KP90_9CHLR</name>
<evidence type="ECO:0000313" key="2">
    <source>
        <dbReference type="Proteomes" id="UP000326912"/>
    </source>
</evidence>
<accession>A0A5J4KP90</accession>
<dbReference type="Proteomes" id="UP000326912">
    <property type="component" value="Unassembled WGS sequence"/>
</dbReference>
<evidence type="ECO:0000313" key="1">
    <source>
        <dbReference type="EMBL" id="GER89685.1"/>
    </source>
</evidence>
<dbReference type="InterPro" id="IPR049585">
    <property type="entry name" value="CdiI_EcoliA0-like"/>
</dbReference>
<keyword evidence="2" id="KW-1185">Reference proteome</keyword>
<gene>
    <name evidence="1" type="ORF">KDW_38470</name>
</gene>